<name>A0A1A5YM63_9BACL</name>
<evidence type="ECO:0000313" key="3">
    <source>
        <dbReference type="Proteomes" id="UP000092024"/>
    </source>
</evidence>
<protein>
    <submittedName>
        <fullName evidence="2">Uncharacterized protein</fullName>
    </submittedName>
</protein>
<keyword evidence="1" id="KW-0175">Coiled coil</keyword>
<evidence type="ECO:0000313" key="2">
    <source>
        <dbReference type="EMBL" id="OBR66719.1"/>
    </source>
</evidence>
<feature type="coiled-coil region" evidence="1">
    <location>
        <begin position="103"/>
        <end position="130"/>
    </location>
</feature>
<dbReference type="OrthoDB" id="2940107at2"/>
<sequence>MRKSVVVLITVIMMLAGCSGGNQEEYITEIKSVNEGVLKAIDLTERALRNLDDKNEFESVMKGICTLMQKQVDKVESLTPPKKFKSEHEHYIAFTLRMYDSSVALLKGDNDVYEQSLLKAEQEYKLANKLTSKFDEN</sequence>
<accession>A0A1A5YM63</accession>
<dbReference type="AlphaFoldDB" id="A0A1A5YM63"/>
<evidence type="ECO:0000256" key="1">
    <source>
        <dbReference type="SAM" id="Coils"/>
    </source>
</evidence>
<dbReference type="RefSeq" id="WP_068681361.1">
    <property type="nucleotide sequence ID" value="NZ_LYPA01000044.1"/>
</dbReference>
<keyword evidence="3" id="KW-1185">Reference proteome</keyword>
<dbReference type="Proteomes" id="UP000092024">
    <property type="component" value="Unassembled WGS sequence"/>
</dbReference>
<dbReference type="EMBL" id="LYPA01000044">
    <property type="protein sequence ID" value="OBR66719.1"/>
    <property type="molecule type" value="Genomic_DNA"/>
</dbReference>
<proteinExistence type="predicted"/>
<gene>
    <name evidence="2" type="ORF">A7K91_00095</name>
</gene>
<dbReference type="STRING" id="1844972.A7K91_00095"/>
<reference evidence="2 3" key="1">
    <citation type="submission" date="2016-05" db="EMBL/GenBank/DDBJ databases">
        <title>Paenibacillus oryzae. sp. nov., isolated from the rice root.</title>
        <authorList>
            <person name="Zhang J."/>
            <person name="Zhang X."/>
        </authorList>
    </citation>
    <scope>NUCLEOTIDE SEQUENCE [LARGE SCALE GENOMIC DNA]</scope>
    <source>
        <strain evidence="2 3">1DrF-4</strain>
    </source>
</reference>
<dbReference type="PROSITE" id="PS51257">
    <property type="entry name" value="PROKAR_LIPOPROTEIN"/>
    <property type="match status" value="1"/>
</dbReference>
<organism evidence="2 3">
    <name type="scientific">Paenibacillus oryzae</name>
    <dbReference type="NCBI Taxonomy" id="1844972"/>
    <lineage>
        <taxon>Bacteria</taxon>
        <taxon>Bacillati</taxon>
        <taxon>Bacillota</taxon>
        <taxon>Bacilli</taxon>
        <taxon>Bacillales</taxon>
        <taxon>Paenibacillaceae</taxon>
        <taxon>Paenibacillus</taxon>
    </lineage>
</organism>
<comment type="caution">
    <text evidence="2">The sequence shown here is derived from an EMBL/GenBank/DDBJ whole genome shotgun (WGS) entry which is preliminary data.</text>
</comment>